<feature type="transmembrane region" description="Helical" evidence="6">
    <location>
        <begin position="273"/>
        <end position="292"/>
    </location>
</feature>
<evidence type="ECO:0000313" key="9">
    <source>
        <dbReference type="Proteomes" id="UP001634007"/>
    </source>
</evidence>
<evidence type="ECO:0000256" key="3">
    <source>
        <dbReference type="ARBA" id="ARBA00022692"/>
    </source>
</evidence>
<organism evidence="8 9">
    <name type="scientific">Eucalyptus globulus</name>
    <name type="common">Tasmanian blue gum</name>
    <dbReference type="NCBI Taxonomy" id="34317"/>
    <lineage>
        <taxon>Eukaryota</taxon>
        <taxon>Viridiplantae</taxon>
        <taxon>Streptophyta</taxon>
        <taxon>Embryophyta</taxon>
        <taxon>Tracheophyta</taxon>
        <taxon>Spermatophyta</taxon>
        <taxon>Magnoliopsida</taxon>
        <taxon>eudicotyledons</taxon>
        <taxon>Gunneridae</taxon>
        <taxon>Pentapetalae</taxon>
        <taxon>rosids</taxon>
        <taxon>malvids</taxon>
        <taxon>Myrtales</taxon>
        <taxon>Myrtaceae</taxon>
        <taxon>Myrtoideae</taxon>
        <taxon>Eucalypteae</taxon>
        <taxon>Eucalyptus</taxon>
    </lineage>
</organism>
<dbReference type="GO" id="GO:0016020">
    <property type="term" value="C:membrane"/>
    <property type="evidence" value="ECO:0007669"/>
    <property type="project" value="UniProtKB-SubCell"/>
</dbReference>
<feature type="transmembrane region" description="Helical" evidence="6">
    <location>
        <begin position="71"/>
        <end position="90"/>
    </location>
</feature>
<dbReference type="AlphaFoldDB" id="A0ABD3L2P9"/>
<feature type="transmembrane region" description="Helical" evidence="6">
    <location>
        <begin position="177"/>
        <end position="197"/>
    </location>
</feature>
<dbReference type="EMBL" id="JBJKBG010000003">
    <property type="protein sequence ID" value="KAL3744112.1"/>
    <property type="molecule type" value="Genomic_DNA"/>
</dbReference>
<evidence type="ECO:0000313" key="8">
    <source>
        <dbReference type="EMBL" id="KAL3744112.1"/>
    </source>
</evidence>
<protein>
    <recommendedName>
        <fullName evidence="6">WAT1-related protein</fullName>
    </recommendedName>
</protein>
<dbReference type="Pfam" id="PF00892">
    <property type="entry name" value="EamA"/>
    <property type="match status" value="2"/>
</dbReference>
<keyword evidence="5 6" id="KW-0472">Membrane</keyword>
<sequence length="374" mass="40319">MGGFDDFKPVVAMFGLQFTYAALSLLARASLLQGLSPRVFVVYRQAAATLFISPVAFLWRKSHRTPLGLKSFSLIFLASLIGVAISQNIYFEGMYLASSSMASATGNLVPATTFLLATALGMEKVNVRSLRSIAKILGTAICVCGAIVMALLRGPKLLNAEFHLLANSIFASEGDSWLLGCVLLIGSACCWSIWLILQVPMSASHPDHLSLSAWMCFISTIQCAVITFFLEQDPEAWKIDSKLGIATILYAGIVGSGISFFVQSWCISQRGPLFSAMFNPLATVIVTISAAIFLHEEIYTGSLAGAIGVVAGLYLVLWGKAKDLVEINEETEPKLQIDYDHTVKPAVDEKLSSCKCDLSKPLLSDVSADETNPV</sequence>
<dbReference type="InterPro" id="IPR037185">
    <property type="entry name" value="EmrE-like"/>
</dbReference>
<dbReference type="PANTHER" id="PTHR31218">
    <property type="entry name" value="WAT1-RELATED PROTEIN"/>
    <property type="match status" value="1"/>
</dbReference>
<feature type="domain" description="EamA" evidence="7">
    <location>
        <begin position="10"/>
        <end position="149"/>
    </location>
</feature>
<gene>
    <name evidence="8" type="ORF">ACJRO7_013379</name>
</gene>
<evidence type="ECO:0000256" key="2">
    <source>
        <dbReference type="ARBA" id="ARBA00007635"/>
    </source>
</evidence>
<comment type="caution">
    <text evidence="8">The sequence shown here is derived from an EMBL/GenBank/DDBJ whole genome shotgun (WGS) entry which is preliminary data.</text>
</comment>
<comment type="similarity">
    <text evidence="2 6">Belongs to the drug/metabolite transporter (DMT) superfamily. Plant drug/metabolite exporter (P-DME) (TC 2.A.7.4) family.</text>
</comment>
<dbReference type="InterPro" id="IPR000620">
    <property type="entry name" value="EamA_dom"/>
</dbReference>
<feature type="transmembrane region" description="Helical" evidence="6">
    <location>
        <begin position="209"/>
        <end position="230"/>
    </location>
</feature>
<keyword evidence="3 6" id="KW-0812">Transmembrane</keyword>
<keyword evidence="9" id="KW-1185">Reference proteome</keyword>
<name>A0ABD3L2P9_EUCGL</name>
<evidence type="ECO:0000259" key="7">
    <source>
        <dbReference type="Pfam" id="PF00892"/>
    </source>
</evidence>
<feature type="transmembrane region" description="Helical" evidence="6">
    <location>
        <begin position="242"/>
        <end position="261"/>
    </location>
</feature>
<evidence type="ECO:0000256" key="6">
    <source>
        <dbReference type="RuleBase" id="RU363077"/>
    </source>
</evidence>
<evidence type="ECO:0000256" key="5">
    <source>
        <dbReference type="ARBA" id="ARBA00023136"/>
    </source>
</evidence>
<feature type="domain" description="EamA" evidence="7">
    <location>
        <begin position="179"/>
        <end position="317"/>
    </location>
</feature>
<dbReference type="InterPro" id="IPR030184">
    <property type="entry name" value="WAT1-related"/>
</dbReference>
<evidence type="ECO:0000256" key="4">
    <source>
        <dbReference type="ARBA" id="ARBA00022989"/>
    </source>
</evidence>
<accession>A0ABD3L2P9</accession>
<proteinExistence type="inferred from homology"/>
<dbReference type="SUPFAM" id="SSF103481">
    <property type="entry name" value="Multidrug resistance efflux transporter EmrE"/>
    <property type="match status" value="2"/>
</dbReference>
<comment type="subcellular location">
    <subcellularLocation>
        <location evidence="1 6">Membrane</location>
        <topology evidence="1 6">Multi-pass membrane protein</topology>
    </subcellularLocation>
</comment>
<feature type="transmembrane region" description="Helical" evidence="6">
    <location>
        <begin position="298"/>
        <end position="317"/>
    </location>
</feature>
<feature type="transmembrane region" description="Helical" evidence="6">
    <location>
        <begin position="133"/>
        <end position="152"/>
    </location>
</feature>
<keyword evidence="4 6" id="KW-1133">Transmembrane helix</keyword>
<reference evidence="8 9" key="1">
    <citation type="submission" date="2024-11" db="EMBL/GenBank/DDBJ databases">
        <title>Chromosome-level genome assembly of Eucalyptus globulus Labill. provides insights into its genome evolution.</title>
        <authorList>
            <person name="Li X."/>
        </authorList>
    </citation>
    <scope>NUCLEOTIDE SEQUENCE [LARGE SCALE GENOMIC DNA]</scope>
    <source>
        <strain evidence="8">CL2024</strain>
        <tissue evidence="8">Fresh tender leaves</tissue>
    </source>
</reference>
<evidence type="ECO:0000256" key="1">
    <source>
        <dbReference type="ARBA" id="ARBA00004141"/>
    </source>
</evidence>
<dbReference type="Proteomes" id="UP001634007">
    <property type="component" value="Unassembled WGS sequence"/>
</dbReference>
<feature type="transmembrane region" description="Helical" evidence="6">
    <location>
        <begin position="7"/>
        <end position="27"/>
    </location>
</feature>
<feature type="transmembrane region" description="Helical" evidence="6">
    <location>
        <begin position="102"/>
        <end position="121"/>
    </location>
</feature>